<reference evidence="1" key="1">
    <citation type="journal article" date="2021" name="Proc. Natl. Acad. Sci. U.S.A.">
        <title>A Catalog of Tens of Thousands of Viruses from Human Metagenomes Reveals Hidden Associations with Chronic Diseases.</title>
        <authorList>
            <person name="Tisza M.J."/>
            <person name="Buck C.B."/>
        </authorList>
    </citation>
    <scope>NUCLEOTIDE SEQUENCE</scope>
    <source>
        <strain evidence="1">CtGsX68</strain>
    </source>
</reference>
<organism evidence="1">
    <name type="scientific">Siphoviridae sp. ctGsX68</name>
    <dbReference type="NCBI Taxonomy" id="2825417"/>
    <lineage>
        <taxon>Viruses</taxon>
        <taxon>Duplodnaviria</taxon>
        <taxon>Heunggongvirae</taxon>
        <taxon>Uroviricota</taxon>
        <taxon>Caudoviricetes</taxon>
    </lineage>
</organism>
<name>A0A8S5UUD2_9CAUD</name>
<proteinExistence type="predicted"/>
<dbReference type="EMBL" id="BK016141">
    <property type="protein sequence ID" value="DAF98036.1"/>
    <property type="molecule type" value="Genomic_DNA"/>
</dbReference>
<protein>
    <submittedName>
        <fullName evidence="1">Major tail protein</fullName>
    </submittedName>
</protein>
<sequence>MAISSYGVALKWGASAEALTKKVDIKDFPDLFGDPNLLETTTLANGQQTYIPGILSSDLKSFTANYTAEDFKACNDDANKNLYYELSFSDGSKFTWQGEHTMGLPGKGVDEVIEMTINVVPSTDIAFAQS</sequence>
<evidence type="ECO:0000313" key="1">
    <source>
        <dbReference type="EMBL" id="DAF98036.1"/>
    </source>
</evidence>
<accession>A0A8S5UUD2</accession>